<keyword evidence="6" id="KW-0378">Hydrolase</keyword>
<dbReference type="GO" id="GO:0016787">
    <property type="term" value="F:hydrolase activity"/>
    <property type="evidence" value="ECO:0007669"/>
    <property type="project" value="UniProtKB-KW"/>
</dbReference>
<dbReference type="InterPro" id="IPR052020">
    <property type="entry name" value="Cyclic_di-GMP/3'3'-cGAMP_PDE"/>
</dbReference>
<dbReference type="eggNOG" id="COG3437">
    <property type="taxonomic scope" value="Bacteria"/>
</dbReference>
<dbReference type="OrthoDB" id="9781223at2"/>
<dbReference type="SUPFAM" id="SSF55785">
    <property type="entry name" value="PYP-like sensor domain (PAS domain)"/>
    <property type="match status" value="2"/>
</dbReference>
<name>B6BIT2_SULGG</name>
<evidence type="ECO:0000313" key="7">
    <source>
        <dbReference type="Proteomes" id="UP000006431"/>
    </source>
</evidence>
<keyword evidence="7" id="KW-1185">Reference proteome</keyword>
<dbReference type="PROSITE" id="PS50110">
    <property type="entry name" value="RESPONSE_REGULATORY"/>
    <property type="match status" value="2"/>
</dbReference>
<dbReference type="PROSITE" id="PS51832">
    <property type="entry name" value="HD_GYP"/>
    <property type="match status" value="1"/>
</dbReference>
<evidence type="ECO:0000259" key="3">
    <source>
        <dbReference type="PROSITE" id="PS50112"/>
    </source>
</evidence>
<dbReference type="InterPro" id="IPR001610">
    <property type="entry name" value="PAC"/>
</dbReference>
<feature type="domain" description="PAC" evidence="4">
    <location>
        <begin position="482"/>
        <end position="534"/>
    </location>
</feature>
<feature type="domain" description="PAS" evidence="3">
    <location>
        <begin position="289"/>
        <end position="315"/>
    </location>
</feature>
<dbReference type="Gene3D" id="3.40.50.2300">
    <property type="match status" value="2"/>
</dbReference>
<dbReference type="Pfam" id="PF13487">
    <property type="entry name" value="HD_5"/>
    <property type="match status" value="1"/>
</dbReference>
<comment type="caution">
    <text evidence="6">The sequence shown here is derived from an EMBL/GenBank/DDBJ whole genome shotgun (WGS) entry which is preliminary data.</text>
</comment>
<dbReference type="GO" id="GO:0000160">
    <property type="term" value="P:phosphorelay signal transduction system"/>
    <property type="evidence" value="ECO:0007669"/>
    <property type="project" value="InterPro"/>
</dbReference>
<dbReference type="InterPro" id="IPR000700">
    <property type="entry name" value="PAS-assoc_C"/>
</dbReference>
<dbReference type="CDD" id="cd00130">
    <property type="entry name" value="PAS"/>
    <property type="match status" value="2"/>
</dbReference>
<keyword evidence="1" id="KW-0597">Phosphoprotein</keyword>
<reference evidence="6 7" key="1">
    <citation type="journal article" date="2012" name="Proc. Natl. Acad. Sci. U.S.A.">
        <title>Genome and physiology of a model Epsilonproteobacterium responsible for sulfide detoxification in marine oxygen depletion zones.</title>
        <authorList>
            <person name="Grote J."/>
            <person name="Schott T."/>
            <person name="Bruckner C.G."/>
            <person name="Glockner F.O."/>
            <person name="Jost G."/>
            <person name="Teeling H."/>
            <person name="Labrenz M."/>
            <person name="Jurgens K."/>
        </authorList>
    </citation>
    <scope>NUCLEOTIDE SEQUENCE [LARGE SCALE GENOMIC DNA]</scope>
    <source>
        <strain evidence="6 7">GD1</strain>
    </source>
</reference>
<feature type="domain" description="Response regulatory" evidence="2">
    <location>
        <begin position="17"/>
        <end position="130"/>
    </location>
</feature>
<feature type="domain" description="HD-GYP" evidence="5">
    <location>
        <begin position="532"/>
        <end position="729"/>
    </location>
</feature>
<dbReference type="SMART" id="SM00086">
    <property type="entry name" value="PAC"/>
    <property type="match status" value="2"/>
</dbReference>
<dbReference type="EMBL" id="AFRZ01000001">
    <property type="protein sequence ID" value="EHP30442.1"/>
    <property type="molecule type" value="Genomic_DNA"/>
</dbReference>
<accession>B6BIT2</accession>
<feature type="domain" description="PAS" evidence="3">
    <location>
        <begin position="410"/>
        <end position="479"/>
    </location>
</feature>
<dbReference type="CDD" id="cd00156">
    <property type="entry name" value="REC"/>
    <property type="match status" value="2"/>
</dbReference>
<dbReference type="PROSITE" id="PS50113">
    <property type="entry name" value="PAC"/>
    <property type="match status" value="2"/>
</dbReference>
<dbReference type="InterPro" id="IPR037522">
    <property type="entry name" value="HD_GYP_dom"/>
</dbReference>
<dbReference type="InterPro" id="IPR000014">
    <property type="entry name" value="PAS"/>
</dbReference>
<evidence type="ECO:0000259" key="5">
    <source>
        <dbReference type="PROSITE" id="PS51832"/>
    </source>
</evidence>
<dbReference type="InterPro" id="IPR003607">
    <property type="entry name" value="HD/PDEase_dom"/>
</dbReference>
<evidence type="ECO:0000313" key="6">
    <source>
        <dbReference type="EMBL" id="EHP30442.1"/>
    </source>
</evidence>
<dbReference type="NCBIfam" id="TIGR00229">
    <property type="entry name" value="sensory_box"/>
    <property type="match status" value="2"/>
</dbReference>
<proteinExistence type="predicted"/>
<dbReference type="InterPro" id="IPR001789">
    <property type="entry name" value="Sig_transdc_resp-reg_receiver"/>
</dbReference>
<dbReference type="Pfam" id="PF13426">
    <property type="entry name" value="PAS_9"/>
    <property type="match status" value="1"/>
</dbReference>
<dbReference type="SMART" id="SM00471">
    <property type="entry name" value="HDc"/>
    <property type="match status" value="1"/>
</dbReference>
<dbReference type="SMART" id="SM00448">
    <property type="entry name" value="REC"/>
    <property type="match status" value="2"/>
</dbReference>
<dbReference type="PATRIC" id="fig|929558.5.peg.1912"/>
<gene>
    <name evidence="6" type="ORF">SMGD1_1919</name>
</gene>
<feature type="modified residue" description="4-aspartylphosphate" evidence="1">
    <location>
        <position position="66"/>
    </location>
</feature>
<dbReference type="Gene3D" id="1.10.3210.10">
    <property type="entry name" value="Hypothetical protein af1432"/>
    <property type="match status" value="1"/>
</dbReference>
<dbReference type="Gene3D" id="3.30.450.20">
    <property type="entry name" value="PAS domain"/>
    <property type="match status" value="2"/>
</dbReference>
<dbReference type="PROSITE" id="PS50112">
    <property type="entry name" value="PAS"/>
    <property type="match status" value="2"/>
</dbReference>
<dbReference type="SUPFAM" id="SSF52172">
    <property type="entry name" value="CheY-like"/>
    <property type="match status" value="2"/>
</dbReference>
<dbReference type="HOGENOM" id="CLU_000445_92_7_7"/>
<dbReference type="InterPro" id="IPR013655">
    <property type="entry name" value="PAS_fold_3"/>
</dbReference>
<dbReference type="PANTHER" id="PTHR45228:SF9">
    <property type="entry name" value="3'3'-CGAMP-SPECIFIC PHOSPHODIESTERASE 2"/>
    <property type="match status" value="1"/>
</dbReference>
<dbReference type="SMART" id="SM00091">
    <property type="entry name" value="PAS"/>
    <property type="match status" value="2"/>
</dbReference>
<dbReference type="PANTHER" id="PTHR45228">
    <property type="entry name" value="CYCLIC DI-GMP PHOSPHODIESTERASE TM_0186-RELATED"/>
    <property type="match status" value="1"/>
</dbReference>
<dbReference type="Pfam" id="PF08447">
    <property type="entry name" value="PAS_3"/>
    <property type="match status" value="1"/>
</dbReference>
<dbReference type="SUPFAM" id="SSF109604">
    <property type="entry name" value="HD-domain/PDEase-like"/>
    <property type="match status" value="1"/>
</dbReference>
<evidence type="ECO:0000259" key="4">
    <source>
        <dbReference type="PROSITE" id="PS50113"/>
    </source>
</evidence>
<dbReference type="CDD" id="cd00077">
    <property type="entry name" value="HDc"/>
    <property type="match status" value="1"/>
</dbReference>
<sequence>MLYCDNYEQAIENSSYEILIVEDSEFVNNSINKILGDMGYVCEQAFDYATASHKLVNAKYDFVILDLNLPDAYGEELVREVKRLTKAKIIILTAETDIQAREGLFKNGILDYLVKDKYFNNSIVAIDQVIHSIEKNYISNVLVVDDSKLVRKHIETILKVRNYNVIEAENAEEALELLKTKIINLIVLDMELPDKHGLDVIREIKSIPDLCPLPIIVISGKGDPELVRSSLKLGSSDFIKKPFNIEEFVLKVDSAIELNRKDREILCRQQLLNEYKDAVDRSTIVSKTDLKGSITYANDKFCELSGYAREELIGKPHNIIRHKDMPSKIFKELWETIQKKESWHGIIKNITKDGQAYYVDTVVSPIVDYDGNIVEYIGIRSDITAIETMKEHLESELNISEDNFQVMLKRSSEYEKAIDVSNILSRSDVDGTITYVNQAFCDVSGYTKEELIGKSHVMLRHPKNSPSLYKNIWNTILNGDSWNGEIRHIAKDGSSYYVNSTIVPIMDADDNVIEHMSISHNMTEFVKLHTELEDTQKEVIHRMGEVGETRSKETGYHVKRVAEYSKLLALLSGLGDKNSELLYSASPMHDIGKVGIPDSILLKPGKLDEYEWNIMKTHSKLGYNILKKSKRKILKAAAIVAYSHHEKWNGNGYPNKLVGEKIHIFGRITAVADVFDALGSDRCYKKAWELDKILELFKEERGKHFDPKLVDLFLENLDKFLEIRDKFQDKV</sequence>
<dbReference type="AlphaFoldDB" id="B6BIT2"/>
<dbReference type="Proteomes" id="UP000006431">
    <property type="component" value="Unassembled WGS sequence"/>
</dbReference>
<feature type="domain" description="Response regulatory" evidence="2">
    <location>
        <begin position="140"/>
        <end position="256"/>
    </location>
</feature>
<dbReference type="RefSeq" id="WP_008335614.1">
    <property type="nucleotide sequence ID" value="NZ_AFRZ01000001.1"/>
</dbReference>
<evidence type="ECO:0000259" key="2">
    <source>
        <dbReference type="PROSITE" id="PS50110"/>
    </source>
</evidence>
<feature type="domain" description="PAC" evidence="4">
    <location>
        <begin position="341"/>
        <end position="395"/>
    </location>
</feature>
<evidence type="ECO:0000256" key="1">
    <source>
        <dbReference type="PROSITE-ProRule" id="PRU00169"/>
    </source>
</evidence>
<dbReference type="STRING" id="929558.SMGD1_1919"/>
<protein>
    <submittedName>
        <fullName evidence="6">Response regulator receiver (CheY-like &amp; PAS domain) modulated metal dependent phosphohydrolase</fullName>
    </submittedName>
</protein>
<dbReference type="Pfam" id="PF00072">
    <property type="entry name" value="Response_reg"/>
    <property type="match status" value="2"/>
</dbReference>
<dbReference type="InterPro" id="IPR035965">
    <property type="entry name" value="PAS-like_dom_sf"/>
</dbReference>
<feature type="modified residue" description="4-aspartylphosphate" evidence="1">
    <location>
        <position position="189"/>
    </location>
</feature>
<accession>H1FWD9</accession>
<dbReference type="InterPro" id="IPR011006">
    <property type="entry name" value="CheY-like_superfamily"/>
</dbReference>
<organism evidence="6 7">
    <name type="scientific">Sulfurimonas gotlandica (strain DSM 19862 / JCM 16533 / GD1)</name>
    <dbReference type="NCBI Taxonomy" id="929558"/>
    <lineage>
        <taxon>Bacteria</taxon>
        <taxon>Pseudomonadati</taxon>
        <taxon>Campylobacterota</taxon>
        <taxon>Epsilonproteobacteria</taxon>
        <taxon>Campylobacterales</taxon>
        <taxon>Sulfurimonadaceae</taxon>
        <taxon>Sulfurimonas</taxon>
    </lineage>
</organism>